<dbReference type="AlphaFoldDB" id="A0A4Q7EG41"/>
<dbReference type="NCBIfam" id="TIGR01901">
    <property type="entry name" value="adhes_NPXG"/>
    <property type="match status" value="1"/>
</dbReference>
<feature type="compositionally biased region" description="Acidic residues" evidence="1">
    <location>
        <begin position="842"/>
        <end position="865"/>
    </location>
</feature>
<dbReference type="InterPro" id="IPR011050">
    <property type="entry name" value="Pectin_lyase_fold/virulence"/>
</dbReference>
<evidence type="ECO:0000259" key="2">
    <source>
        <dbReference type="SMART" id="SM00912"/>
    </source>
</evidence>
<dbReference type="Proteomes" id="UP000292459">
    <property type="component" value="Unassembled WGS sequence"/>
</dbReference>
<organism evidence="3 4">
    <name type="scientific">Leptolyngbya iicbica LK</name>
    <dbReference type="NCBI Taxonomy" id="2294035"/>
    <lineage>
        <taxon>Bacteria</taxon>
        <taxon>Bacillati</taxon>
        <taxon>Cyanobacteriota</taxon>
        <taxon>Cyanophyceae</taxon>
        <taxon>Leptolyngbyales</taxon>
        <taxon>Leptolyngbyaceae</taxon>
        <taxon>Leptolyngbya group</taxon>
        <taxon>Leptolyngbya</taxon>
        <taxon>Leptolyngbya iicbica</taxon>
    </lineage>
</organism>
<reference evidence="3 4" key="1">
    <citation type="submission" date="2018-11" db="EMBL/GenBank/DDBJ databases">
        <title>Whole genome sequencing of an environmental sample.</title>
        <authorList>
            <person name="Sarangi A.N."/>
            <person name="Singh D."/>
            <person name="Tripathy S."/>
        </authorList>
    </citation>
    <scope>NUCLEOTIDE SEQUENCE [LARGE SCALE GENOMIC DNA]</scope>
    <source>
        <strain evidence="3 4">Lakshadweep</strain>
    </source>
</reference>
<keyword evidence="4" id="KW-1185">Reference proteome</keyword>
<dbReference type="SUPFAM" id="SSF51126">
    <property type="entry name" value="Pectin lyase-like"/>
    <property type="match status" value="1"/>
</dbReference>
<dbReference type="InterPro" id="IPR008638">
    <property type="entry name" value="FhaB/CdiA-like_TPS"/>
</dbReference>
<dbReference type="Gene3D" id="2.160.20.10">
    <property type="entry name" value="Single-stranded right-handed beta-helix, Pectin lyase-like"/>
    <property type="match status" value="1"/>
</dbReference>
<proteinExistence type="predicted"/>
<dbReference type="SMART" id="SM00912">
    <property type="entry name" value="Haemagg_act"/>
    <property type="match status" value="1"/>
</dbReference>
<evidence type="ECO:0000256" key="1">
    <source>
        <dbReference type="SAM" id="MobiDB-lite"/>
    </source>
</evidence>
<dbReference type="Pfam" id="PF05860">
    <property type="entry name" value="TPS"/>
    <property type="match status" value="1"/>
</dbReference>
<evidence type="ECO:0000313" key="4">
    <source>
        <dbReference type="Proteomes" id="UP000292459"/>
    </source>
</evidence>
<sequence length="865" mass="88539">MDAAIAAVIALPHRWRWRLVNPSSCPRCPMNIVLHPSVSALVVGSTLLGFALSGQASPITPDPSGTTQVEAAGPTFNITGGQLSADQQTLFHAFTQFGLTADQTAAFLAQPNVQSILGAITGGQASYIDGRLQVAGSAANLYLINPAGILFGPNAQLDLAGSFAATTASGVLFDEALFNVLGPNDYSQLAGTPTGFAFTGEEGAIVNAANLAVMPGESITLVGGQVISTGTLTAPGGDITIAAIPDSNLVRISQTDMALSLELEALSAEAPTSLPFSPLALPELLTGSDIATATGITTNPDGTIALVNTAVADVPGTAIATGTLDTSGTKGGNVTVVGDRVSLLSATVDASGDQGGGTVRVGGDLMGQLTLPGSTLTVMDAESAIAADALVEGDGGTVILWSDDTTAFAGEISAQGGGLGGDGGFVEVSGARSLLFDGMVNTTAPLGTDGELLLDPTDIIIRNGTADGDDTDTLATLLSETNLALTDPIPTLIFESELEGLSGDTAVTLRASNSITIEDLADNELTFAERSPIFINGVEITESLVPSEVPPDPAPIRFESGGTFAMNPSDTISAPGRDVFITAGGAVTLGDIRTWRDGNDNANIDPSVETDGNLTVIGSSIQAGDLNALQRQIIDADGIPLISGAVGLGGGNGSRVYLESTQGDIIVDGILAGAGGLVVNAADTFRVEDFFRVEAVSQRDAAGNAIASDTYNLSIFVAIPLPRDAADNPIPPAADQQYFFRGVKIDPNTRGEIAIAFDTLNTRRFEARDFFIGPAIVGDGGVAPPPGENGTLAGLLFAEPDRTIVTFLESQLFEPTNEIADTTGLDDLSDDDDAETLRGIETEAEESILEICDDNEEDPDAECEE</sequence>
<comment type="caution">
    <text evidence="3">The sequence shown here is derived from an EMBL/GenBank/DDBJ whole genome shotgun (WGS) entry which is preliminary data.</text>
</comment>
<evidence type="ECO:0000313" key="3">
    <source>
        <dbReference type="EMBL" id="RZM82814.1"/>
    </source>
</evidence>
<name>A0A4Q7EG41_9CYAN</name>
<protein>
    <submittedName>
        <fullName evidence="3">Filamentous hemagglutinin N-terminal domain-containing protein</fullName>
    </submittedName>
</protein>
<dbReference type="InterPro" id="IPR012334">
    <property type="entry name" value="Pectin_lyas_fold"/>
</dbReference>
<dbReference type="EMBL" id="QVFV01000001">
    <property type="protein sequence ID" value="RZM82814.1"/>
    <property type="molecule type" value="Genomic_DNA"/>
</dbReference>
<accession>A0A4Q7EG41</accession>
<feature type="domain" description="Filamentous haemagglutinin FhaB/tRNA nuclease CdiA-like TPS" evidence="2">
    <location>
        <begin position="59"/>
        <end position="174"/>
    </location>
</feature>
<dbReference type="OrthoDB" id="446317at2"/>
<gene>
    <name evidence="3" type="ORF">DYY88_06290</name>
</gene>
<feature type="region of interest" description="Disordered" evidence="1">
    <location>
        <begin position="841"/>
        <end position="865"/>
    </location>
</feature>